<reference evidence="2 3" key="1">
    <citation type="submission" date="2014-03" db="EMBL/GenBank/DDBJ databases">
        <title>Draft genome of the hookworm Oesophagostomum dentatum.</title>
        <authorList>
            <person name="Mitreva M."/>
        </authorList>
    </citation>
    <scope>NUCLEOTIDE SEQUENCE [LARGE SCALE GENOMIC DNA]</scope>
    <source>
        <strain evidence="2 3">OD-Hann</strain>
    </source>
</reference>
<dbReference type="EMBL" id="KN609601">
    <property type="protein sequence ID" value="KHJ78613.1"/>
    <property type="molecule type" value="Genomic_DNA"/>
</dbReference>
<accession>A0A0B1RZV3</accession>
<sequence>MGRMLFVRGEHKKEENNGFVWNAVGNCDSQLRLSKQLRLSNDGELKPENLAVHRSNPTNPQAATILSSIAD</sequence>
<dbReference type="Proteomes" id="UP000053660">
    <property type="component" value="Unassembled WGS sequence"/>
</dbReference>
<evidence type="ECO:0000313" key="2">
    <source>
        <dbReference type="EMBL" id="KHJ78613.1"/>
    </source>
</evidence>
<feature type="compositionally biased region" description="Polar residues" evidence="1">
    <location>
        <begin position="55"/>
        <end position="71"/>
    </location>
</feature>
<organism evidence="2 3">
    <name type="scientific">Oesophagostomum dentatum</name>
    <name type="common">Nodular worm</name>
    <dbReference type="NCBI Taxonomy" id="61180"/>
    <lineage>
        <taxon>Eukaryota</taxon>
        <taxon>Metazoa</taxon>
        <taxon>Ecdysozoa</taxon>
        <taxon>Nematoda</taxon>
        <taxon>Chromadorea</taxon>
        <taxon>Rhabditida</taxon>
        <taxon>Rhabditina</taxon>
        <taxon>Rhabditomorpha</taxon>
        <taxon>Strongyloidea</taxon>
        <taxon>Strongylidae</taxon>
        <taxon>Oesophagostomum</taxon>
    </lineage>
</organism>
<gene>
    <name evidence="2" type="ORF">OESDEN_21764</name>
</gene>
<feature type="region of interest" description="Disordered" evidence="1">
    <location>
        <begin position="50"/>
        <end position="71"/>
    </location>
</feature>
<evidence type="ECO:0000256" key="1">
    <source>
        <dbReference type="SAM" id="MobiDB-lite"/>
    </source>
</evidence>
<evidence type="ECO:0000313" key="3">
    <source>
        <dbReference type="Proteomes" id="UP000053660"/>
    </source>
</evidence>
<keyword evidence="3" id="KW-1185">Reference proteome</keyword>
<name>A0A0B1RZV3_OESDE</name>
<feature type="non-terminal residue" evidence="2">
    <location>
        <position position="71"/>
    </location>
</feature>
<dbReference type="AlphaFoldDB" id="A0A0B1RZV3"/>
<protein>
    <submittedName>
        <fullName evidence="2">Uncharacterized protein</fullName>
    </submittedName>
</protein>
<proteinExistence type="predicted"/>